<dbReference type="PANTHER" id="PTHR35333">
    <property type="entry name" value="BETA-LACTAMASE"/>
    <property type="match status" value="1"/>
</dbReference>
<reference evidence="3" key="2">
    <citation type="submission" date="2021-09" db="EMBL/GenBank/DDBJ databases">
        <authorList>
            <person name="Gilroy R."/>
        </authorList>
    </citation>
    <scope>NUCLEOTIDE SEQUENCE</scope>
    <source>
        <strain evidence="3">USAMLcec12-2067</strain>
    </source>
</reference>
<dbReference type="SUPFAM" id="SSF56601">
    <property type="entry name" value="beta-lactamase/transpeptidase-like"/>
    <property type="match status" value="1"/>
</dbReference>
<dbReference type="PANTHER" id="PTHR35333:SF4">
    <property type="entry name" value="SLR0121 PROTEIN"/>
    <property type="match status" value="1"/>
</dbReference>
<dbReference type="Pfam" id="PF13354">
    <property type="entry name" value="Beta-lactamase2"/>
    <property type="match status" value="1"/>
</dbReference>
<feature type="region of interest" description="Disordered" evidence="1">
    <location>
        <begin position="74"/>
        <end position="105"/>
    </location>
</feature>
<gene>
    <name evidence="3" type="ORF">K8V16_03025</name>
</gene>
<dbReference type="Proteomes" id="UP000789325">
    <property type="component" value="Unassembled WGS sequence"/>
</dbReference>
<dbReference type="InterPro" id="IPR045155">
    <property type="entry name" value="Beta-lactam_cat"/>
</dbReference>
<dbReference type="InterPro" id="IPR012338">
    <property type="entry name" value="Beta-lactam/transpept-like"/>
</dbReference>
<evidence type="ECO:0000256" key="1">
    <source>
        <dbReference type="SAM" id="MobiDB-lite"/>
    </source>
</evidence>
<protein>
    <submittedName>
        <fullName evidence="3">Class A beta-lactamase-related serine hydrolase</fullName>
    </submittedName>
</protein>
<accession>A0A9D2VJ18</accession>
<keyword evidence="3" id="KW-0378">Hydrolase</keyword>
<dbReference type="GO" id="GO:0046677">
    <property type="term" value="P:response to antibiotic"/>
    <property type="evidence" value="ECO:0007669"/>
    <property type="project" value="InterPro"/>
</dbReference>
<dbReference type="Gene3D" id="3.40.710.10">
    <property type="entry name" value="DD-peptidase/beta-lactamase superfamily"/>
    <property type="match status" value="1"/>
</dbReference>
<proteinExistence type="predicted"/>
<comment type="caution">
    <text evidence="3">The sequence shown here is derived from an EMBL/GenBank/DDBJ whole genome shotgun (WGS) entry which is preliminary data.</text>
</comment>
<name>A0A9D2VJ18_9ACTN</name>
<dbReference type="GO" id="GO:0030655">
    <property type="term" value="P:beta-lactam antibiotic catabolic process"/>
    <property type="evidence" value="ECO:0007669"/>
    <property type="project" value="InterPro"/>
</dbReference>
<evidence type="ECO:0000313" key="4">
    <source>
        <dbReference type="Proteomes" id="UP000789325"/>
    </source>
</evidence>
<evidence type="ECO:0000259" key="2">
    <source>
        <dbReference type="Pfam" id="PF13354"/>
    </source>
</evidence>
<dbReference type="InterPro" id="IPR000871">
    <property type="entry name" value="Beta-lactam_class-A"/>
</dbReference>
<dbReference type="AlphaFoldDB" id="A0A9D2VJ18"/>
<feature type="domain" description="Beta-lactamase class A catalytic" evidence="2">
    <location>
        <begin position="150"/>
        <end position="356"/>
    </location>
</feature>
<organism evidence="3 4">
    <name type="scientific">Rubneribacter badeniensis</name>
    <dbReference type="NCBI Taxonomy" id="2070688"/>
    <lineage>
        <taxon>Bacteria</taxon>
        <taxon>Bacillati</taxon>
        <taxon>Actinomycetota</taxon>
        <taxon>Coriobacteriia</taxon>
        <taxon>Eggerthellales</taxon>
        <taxon>Eggerthellaceae</taxon>
        <taxon>Rubneribacter</taxon>
    </lineage>
</organism>
<reference evidence="3" key="1">
    <citation type="journal article" date="2021" name="PeerJ">
        <title>Extensive microbial diversity within the chicken gut microbiome revealed by metagenomics and culture.</title>
        <authorList>
            <person name="Gilroy R."/>
            <person name="Ravi A."/>
            <person name="Getino M."/>
            <person name="Pursley I."/>
            <person name="Horton D.L."/>
            <person name="Alikhan N.F."/>
            <person name="Baker D."/>
            <person name="Gharbi K."/>
            <person name="Hall N."/>
            <person name="Watson M."/>
            <person name="Adriaenssens E.M."/>
            <person name="Foster-Nyarko E."/>
            <person name="Jarju S."/>
            <person name="Secka A."/>
            <person name="Antonio M."/>
            <person name="Oren A."/>
            <person name="Chaudhuri R.R."/>
            <person name="La Ragione R."/>
            <person name="Hildebrand F."/>
            <person name="Pallen M.J."/>
        </authorList>
    </citation>
    <scope>NUCLEOTIDE SEQUENCE</scope>
    <source>
        <strain evidence="3">USAMLcec12-2067</strain>
    </source>
</reference>
<dbReference type="GO" id="GO:0008800">
    <property type="term" value="F:beta-lactamase activity"/>
    <property type="evidence" value="ECO:0007669"/>
    <property type="project" value="InterPro"/>
</dbReference>
<evidence type="ECO:0000313" key="3">
    <source>
        <dbReference type="EMBL" id="HJH42745.1"/>
    </source>
</evidence>
<sequence>MAMNWDDIARMVRKAPLSAKVAVAAVAGVLALSGAIGAALALSPTPETPVPPSSPSSVAEDVATAAVGLDEAEAAQAEEQTEPSSQPDASVPDPRAVAAEARSALNGASSTNELNLFDASDGTSRALGSDEAADVEAAIAAFADAGCSVGFVVYDLASQRGLGYNADGLYFCASTVKAPFVSYVLQDAVASGAASLDDEVVEDLVMEGTGIMAEDDLTCYDLRTVLENTLVYSDNTGYALLRERFEAAGFEAWCAQADVDAAAWLGEWYPSYTPRDLAKLWLNTGAFLMGDDPNAAWCRGLFERTHVSFLREALGADCTVLSKPGYEVDFPGYSTAALNDAGLVVDDGGAYVVAIMSDADYDDEYFTDNEHLIVDLAAALGAARDRLLIESEVA</sequence>
<dbReference type="EMBL" id="DYZL01000049">
    <property type="protein sequence ID" value="HJH42745.1"/>
    <property type="molecule type" value="Genomic_DNA"/>
</dbReference>